<name>A0A6N8HXE3_9FIRM</name>
<comment type="caution">
    <text evidence="1">The sequence shown here is derived from an EMBL/GenBank/DDBJ whole genome shotgun (WGS) entry which is preliminary data.</text>
</comment>
<dbReference type="InterPro" id="IPR036388">
    <property type="entry name" value="WH-like_DNA-bd_sf"/>
</dbReference>
<dbReference type="SUPFAM" id="SSF88659">
    <property type="entry name" value="Sigma3 and sigma4 domains of RNA polymerase sigma factors"/>
    <property type="match status" value="1"/>
</dbReference>
<sequence length="121" mass="14399">MEVSVEVGKYLDRADHKTENLFHEQRRHWDGREFDEYIIAHECSRSYYEMPEDWLCRKETLREITAALESCTEKQRYRFLLYALEGLRCSQIGNICGCSKSAIMRSIEAVRRKVKCILQTE</sequence>
<proteinExistence type="predicted"/>
<dbReference type="AlphaFoldDB" id="A0A6N8HXE3"/>
<accession>A0A6N8HXE3</accession>
<gene>
    <name evidence="1" type="ORF">CAFE_09460</name>
</gene>
<evidence type="ECO:0000313" key="1">
    <source>
        <dbReference type="EMBL" id="MVB10265.1"/>
    </source>
</evidence>
<protein>
    <recommendedName>
        <fullName evidence="3">RNA polymerase sigma factor 70 region 4 type 2 domain-containing protein</fullName>
    </recommendedName>
</protein>
<evidence type="ECO:0000313" key="2">
    <source>
        <dbReference type="Proteomes" id="UP000469440"/>
    </source>
</evidence>
<reference evidence="1 2" key="1">
    <citation type="submission" date="2019-09" db="EMBL/GenBank/DDBJ databases">
        <title>Genome sequence of Clostridium sp. EA1.</title>
        <authorList>
            <person name="Poehlein A."/>
            <person name="Bengelsdorf F.R."/>
            <person name="Daniel R."/>
        </authorList>
    </citation>
    <scope>NUCLEOTIDE SEQUENCE [LARGE SCALE GENOMIC DNA]</scope>
    <source>
        <strain evidence="1 2">EA1</strain>
    </source>
</reference>
<dbReference type="Gene3D" id="1.10.10.10">
    <property type="entry name" value="Winged helix-like DNA-binding domain superfamily/Winged helix DNA-binding domain"/>
    <property type="match status" value="1"/>
</dbReference>
<dbReference type="EMBL" id="VWXL01000024">
    <property type="protein sequence ID" value="MVB10265.1"/>
    <property type="molecule type" value="Genomic_DNA"/>
</dbReference>
<dbReference type="Proteomes" id="UP000469440">
    <property type="component" value="Unassembled WGS sequence"/>
</dbReference>
<dbReference type="InterPro" id="IPR013324">
    <property type="entry name" value="RNA_pol_sigma_r3/r4-like"/>
</dbReference>
<organism evidence="1 2">
    <name type="scientific">Caproicibacter fermentans</name>
    <dbReference type="NCBI Taxonomy" id="2576756"/>
    <lineage>
        <taxon>Bacteria</taxon>
        <taxon>Bacillati</taxon>
        <taxon>Bacillota</taxon>
        <taxon>Clostridia</taxon>
        <taxon>Eubacteriales</taxon>
        <taxon>Acutalibacteraceae</taxon>
        <taxon>Caproicibacter</taxon>
    </lineage>
</organism>
<evidence type="ECO:0008006" key="3">
    <source>
        <dbReference type="Google" id="ProtNLM"/>
    </source>
</evidence>
<keyword evidence="2" id="KW-1185">Reference proteome</keyword>